<feature type="domain" description="T-SNARE coiled-coil homology" evidence="10">
    <location>
        <begin position="232"/>
        <end position="294"/>
    </location>
</feature>
<evidence type="ECO:0000259" key="10">
    <source>
        <dbReference type="PROSITE" id="PS50192"/>
    </source>
</evidence>
<comment type="similarity">
    <text evidence="2">Belongs to the syntaxin family.</text>
</comment>
<dbReference type="GO" id="GO:0000149">
    <property type="term" value="F:SNARE binding"/>
    <property type="evidence" value="ECO:0007669"/>
    <property type="project" value="TreeGrafter"/>
</dbReference>
<dbReference type="GO" id="GO:0006906">
    <property type="term" value="P:vesicle fusion"/>
    <property type="evidence" value="ECO:0007669"/>
    <property type="project" value="TreeGrafter"/>
</dbReference>
<evidence type="ECO:0000313" key="11">
    <source>
        <dbReference type="EMBL" id="AVP49996.1"/>
    </source>
</evidence>
<protein>
    <submittedName>
        <fullName evidence="11">Syntaxin-5</fullName>
    </submittedName>
</protein>
<dbReference type="Pfam" id="PF05739">
    <property type="entry name" value="SNARE"/>
    <property type="match status" value="1"/>
</dbReference>
<evidence type="ECO:0000256" key="8">
    <source>
        <dbReference type="SAM" id="MobiDB-lite"/>
    </source>
</evidence>
<dbReference type="PANTHER" id="PTHR19957:SF3">
    <property type="entry name" value="SYNTAXIN-5"/>
    <property type="match status" value="1"/>
</dbReference>
<keyword evidence="4 9" id="KW-0812">Transmembrane</keyword>
<proteinExistence type="inferred from homology"/>
<feature type="compositionally biased region" description="Polar residues" evidence="8">
    <location>
        <begin position="177"/>
        <end position="193"/>
    </location>
</feature>
<dbReference type="PANTHER" id="PTHR19957">
    <property type="entry name" value="SYNTAXIN"/>
    <property type="match status" value="1"/>
</dbReference>
<evidence type="ECO:0000256" key="7">
    <source>
        <dbReference type="ARBA" id="ARBA00023136"/>
    </source>
</evidence>
<feature type="region of interest" description="Disordered" evidence="8">
    <location>
        <begin position="177"/>
        <end position="203"/>
    </location>
</feature>
<dbReference type="CDD" id="cd15844">
    <property type="entry name" value="SNARE_syntaxin5"/>
    <property type="match status" value="1"/>
</dbReference>
<dbReference type="GO" id="GO:0006886">
    <property type="term" value="P:intracellular protein transport"/>
    <property type="evidence" value="ECO:0007669"/>
    <property type="project" value="TreeGrafter"/>
</dbReference>
<dbReference type="VEuPathDB" id="AmoebaDB:NfTy_055350"/>
<dbReference type="InterPro" id="IPR000727">
    <property type="entry name" value="T_SNARE_dom"/>
</dbReference>
<dbReference type="AlphaFoldDB" id="A0A2P1N6S4"/>
<reference evidence="11" key="1">
    <citation type="journal article" date="2018" name="J. Cell Sci.">
        <title>Identification and characterisation of the cryptic Golgi apparatus in Naegleria gruberi.</title>
        <authorList>
            <person name="Herman E.K."/>
            <person name="Yiangou L."/>
            <person name="Cantoni D.M."/>
            <person name="Miller C.N."/>
            <person name="Marciano-Cabral F."/>
            <person name="Anthonyrajah E."/>
            <person name="Dacks J.B."/>
            <person name="Tsaousis A.D."/>
        </authorList>
    </citation>
    <scope>NUCLEOTIDE SEQUENCE</scope>
    <source>
        <strain evidence="11">CDC:V212</strain>
    </source>
</reference>
<accession>A0A2P1N6S4</accession>
<dbReference type="Gene3D" id="1.20.58.70">
    <property type="match status" value="1"/>
</dbReference>
<dbReference type="GO" id="GO:0000139">
    <property type="term" value="C:Golgi membrane"/>
    <property type="evidence" value="ECO:0007669"/>
    <property type="project" value="TreeGrafter"/>
</dbReference>
<dbReference type="GO" id="GO:0031201">
    <property type="term" value="C:SNARE complex"/>
    <property type="evidence" value="ECO:0007669"/>
    <property type="project" value="TreeGrafter"/>
</dbReference>
<sequence length="325" mass="36887">MPYLDRTNEILSIIQNQQQKKQYEASHAEQKKKDIKKKQTPNAILEFNEKAKQISKELQDTADLLQKLTKLVRQKTPFDDNSETIKILTMKVKDQLSNQDFALRSLQEMIDKQQEKKNQQMQHSSHIVTGLNSKLMYATEQFQNVLKTRTTQMKSDKKRRNMYTFEANVKSLSSLSANVDRQAASPNSRSQVEASGGAAGAQDDASLSTGLIEDLMTEGSQLQQLNHPSINRNALRSRTDDILAIESEISKLGEMFNHLAVMIKHHGELTQRIDQNINLAADNLEKGNEELWKVWENTRGNTGLILKIFAVLVVFIIIVGLIVVK</sequence>
<evidence type="ECO:0000256" key="3">
    <source>
        <dbReference type="ARBA" id="ARBA00022448"/>
    </source>
</evidence>
<keyword evidence="5 9" id="KW-1133">Transmembrane helix</keyword>
<dbReference type="InterPro" id="IPR010989">
    <property type="entry name" value="SNARE"/>
</dbReference>
<dbReference type="VEuPathDB" id="AmoebaDB:NF0125650"/>
<keyword evidence="3" id="KW-0813">Transport</keyword>
<name>A0A2P1N6S4_NAEFO</name>
<dbReference type="GO" id="GO:0006888">
    <property type="term" value="P:endoplasmic reticulum to Golgi vesicle-mediated transport"/>
    <property type="evidence" value="ECO:0007669"/>
    <property type="project" value="TreeGrafter"/>
</dbReference>
<dbReference type="InterPro" id="IPR045242">
    <property type="entry name" value="Syntaxin"/>
</dbReference>
<dbReference type="PROSITE" id="PS50192">
    <property type="entry name" value="T_SNARE"/>
    <property type="match status" value="1"/>
</dbReference>
<dbReference type="SMART" id="SM00397">
    <property type="entry name" value="t_SNARE"/>
    <property type="match status" value="1"/>
</dbReference>
<evidence type="ECO:0000256" key="9">
    <source>
        <dbReference type="SAM" id="Phobius"/>
    </source>
</evidence>
<evidence type="ECO:0000256" key="4">
    <source>
        <dbReference type="ARBA" id="ARBA00022692"/>
    </source>
</evidence>
<comment type="subcellular location">
    <subcellularLocation>
        <location evidence="1">Membrane</location>
        <topology evidence="1">Single-pass type IV membrane protein</topology>
    </subcellularLocation>
</comment>
<keyword evidence="7 9" id="KW-0472">Membrane</keyword>
<feature type="compositionally biased region" description="Low complexity" evidence="8">
    <location>
        <begin position="194"/>
        <end position="203"/>
    </location>
</feature>
<evidence type="ECO:0000256" key="6">
    <source>
        <dbReference type="ARBA" id="ARBA00023054"/>
    </source>
</evidence>
<dbReference type="GO" id="GO:0048278">
    <property type="term" value="P:vesicle docking"/>
    <property type="evidence" value="ECO:0007669"/>
    <property type="project" value="TreeGrafter"/>
</dbReference>
<evidence type="ECO:0000256" key="5">
    <source>
        <dbReference type="ARBA" id="ARBA00022989"/>
    </source>
</evidence>
<keyword evidence="6" id="KW-0175">Coiled coil</keyword>
<evidence type="ECO:0000256" key="2">
    <source>
        <dbReference type="ARBA" id="ARBA00009063"/>
    </source>
</evidence>
<dbReference type="GO" id="GO:0005484">
    <property type="term" value="F:SNAP receptor activity"/>
    <property type="evidence" value="ECO:0007669"/>
    <property type="project" value="TreeGrafter"/>
</dbReference>
<dbReference type="EMBL" id="MG880227">
    <property type="protein sequence ID" value="AVP49996.1"/>
    <property type="molecule type" value="Genomic_DNA"/>
</dbReference>
<dbReference type="VEuPathDB" id="AmoebaDB:FDP41_001778"/>
<organism evidence="11">
    <name type="scientific">Naegleria fowleri</name>
    <name type="common">Brain eating amoeba</name>
    <dbReference type="NCBI Taxonomy" id="5763"/>
    <lineage>
        <taxon>Eukaryota</taxon>
        <taxon>Discoba</taxon>
        <taxon>Heterolobosea</taxon>
        <taxon>Tetramitia</taxon>
        <taxon>Eutetramitia</taxon>
        <taxon>Vahlkampfiidae</taxon>
        <taxon>Naegleria</taxon>
    </lineage>
</organism>
<feature type="transmembrane region" description="Helical" evidence="9">
    <location>
        <begin position="304"/>
        <end position="324"/>
    </location>
</feature>
<dbReference type="SUPFAM" id="SSF47661">
    <property type="entry name" value="t-snare proteins"/>
    <property type="match status" value="1"/>
</dbReference>
<evidence type="ECO:0000256" key="1">
    <source>
        <dbReference type="ARBA" id="ARBA00004211"/>
    </source>
</evidence>